<proteinExistence type="predicted"/>
<dbReference type="EMBL" id="GBXM01039172">
    <property type="protein sequence ID" value="JAH69405.1"/>
    <property type="molecule type" value="Transcribed_RNA"/>
</dbReference>
<protein>
    <submittedName>
        <fullName evidence="1">Uncharacterized protein</fullName>
    </submittedName>
</protein>
<organism evidence="1">
    <name type="scientific">Anguilla anguilla</name>
    <name type="common">European freshwater eel</name>
    <name type="synonym">Muraena anguilla</name>
    <dbReference type="NCBI Taxonomy" id="7936"/>
    <lineage>
        <taxon>Eukaryota</taxon>
        <taxon>Metazoa</taxon>
        <taxon>Chordata</taxon>
        <taxon>Craniata</taxon>
        <taxon>Vertebrata</taxon>
        <taxon>Euteleostomi</taxon>
        <taxon>Actinopterygii</taxon>
        <taxon>Neopterygii</taxon>
        <taxon>Teleostei</taxon>
        <taxon>Anguilliformes</taxon>
        <taxon>Anguillidae</taxon>
        <taxon>Anguilla</taxon>
    </lineage>
</organism>
<reference evidence="1" key="2">
    <citation type="journal article" date="2015" name="Fish Shellfish Immunol.">
        <title>Early steps in the European eel (Anguilla anguilla)-Vibrio vulnificus interaction in the gills: Role of the RtxA13 toxin.</title>
        <authorList>
            <person name="Callol A."/>
            <person name="Pajuelo D."/>
            <person name="Ebbesson L."/>
            <person name="Teles M."/>
            <person name="MacKenzie S."/>
            <person name="Amaro C."/>
        </authorList>
    </citation>
    <scope>NUCLEOTIDE SEQUENCE</scope>
</reference>
<dbReference type="AlphaFoldDB" id="A0A0E9UW55"/>
<reference evidence="1" key="1">
    <citation type="submission" date="2014-11" db="EMBL/GenBank/DDBJ databases">
        <authorList>
            <person name="Amaro Gonzalez C."/>
        </authorList>
    </citation>
    <scope>NUCLEOTIDE SEQUENCE</scope>
</reference>
<name>A0A0E9UW55_ANGAN</name>
<sequence>MHANRLIVLPSSINNVRLILFPNKGQTCVVLSRLPFYRIAQGKIVHCCYR</sequence>
<accession>A0A0E9UW55</accession>
<evidence type="ECO:0000313" key="1">
    <source>
        <dbReference type="EMBL" id="JAH69405.1"/>
    </source>
</evidence>